<proteinExistence type="predicted"/>
<dbReference type="Proteomes" id="UP000053105">
    <property type="component" value="Unassembled WGS sequence"/>
</dbReference>
<protein>
    <submittedName>
        <fullName evidence="1">Uncharacterized protein</fullName>
    </submittedName>
</protein>
<dbReference type="AlphaFoldDB" id="A0A0M9A1I5"/>
<gene>
    <name evidence="1" type="ORF">WN51_12169</name>
</gene>
<evidence type="ECO:0000313" key="1">
    <source>
        <dbReference type="EMBL" id="KOX75425.1"/>
    </source>
</evidence>
<reference evidence="1 2" key="1">
    <citation type="submission" date="2015-07" db="EMBL/GenBank/DDBJ databases">
        <title>The genome of Melipona quadrifasciata.</title>
        <authorList>
            <person name="Pan H."/>
            <person name="Kapheim K."/>
        </authorList>
    </citation>
    <scope>NUCLEOTIDE SEQUENCE [LARGE SCALE GENOMIC DNA]</scope>
    <source>
        <strain evidence="1">0111107301</strain>
        <tissue evidence="1">Whole body</tissue>
    </source>
</reference>
<organism evidence="1 2">
    <name type="scientific">Melipona quadrifasciata</name>
    <dbReference type="NCBI Taxonomy" id="166423"/>
    <lineage>
        <taxon>Eukaryota</taxon>
        <taxon>Metazoa</taxon>
        <taxon>Ecdysozoa</taxon>
        <taxon>Arthropoda</taxon>
        <taxon>Hexapoda</taxon>
        <taxon>Insecta</taxon>
        <taxon>Pterygota</taxon>
        <taxon>Neoptera</taxon>
        <taxon>Endopterygota</taxon>
        <taxon>Hymenoptera</taxon>
        <taxon>Apocrita</taxon>
        <taxon>Aculeata</taxon>
        <taxon>Apoidea</taxon>
        <taxon>Anthophila</taxon>
        <taxon>Apidae</taxon>
        <taxon>Melipona</taxon>
    </lineage>
</organism>
<evidence type="ECO:0000313" key="2">
    <source>
        <dbReference type="Proteomes" id="UP000053105"/>
    </source>
</evidence>
<dbReference type="EMBL" id="KQ435762">
    <property type="protein sequence ID" value="KOX75425.1"/>
    <property type="molecule type" value="Genomic_DNA"/>
</dbReference>
<name>A0A0M9A1I5_9HYME</name>
<accession>A0A0M9A1I5</accession>
<sequence length="74" mass="8567">MEKVINIGYVNLLKYKRMTLITDIRKINLSITEQGVSITPNNIEELTCGEYITDQCHSTISFLREFLLKTKSEN</sequence>
<keyword evidence="2" id="KW-1185">Reference proteome</keyword>